<evidence type="ECO:0000256" key="2">
    <source>
        <dbReference type="ARBA" id="ARBA00022692"/>
    </source>
</evidence>
<feature type="chain" id="PRO_5045200827" evidence="7">
    <location>
        <begin position="21"/>
        <end position="486"/>
    </location>
</feature>
<evidence type="ECO:0000256" key="3">
    <source>
        <dbReference type="ARBA" id="ARBA00022989"/>
    </source>
</evidence>
<accession>A0ABR1JAZ5</accession>
<evidence type="ECO:0000256" key="6">
    <source>
        <dbReference type="SAM" id="Phobius"/>
    </source>
</evidence>
<keyword evidence="7" id="KW-0732">Signal</keyword>
<dbReference type="PANTHER" id="PTHR15549">
    <property type="entry name" value="PAIRED IMMUNOGLOBULIN-LIKE TYPE 2 RECEPTOR"/>
    <property type="match status" value="1"/>
</dbReference>
<dbReference type="InterPro" id="IPR051694">
    <property type="entry name" value="Immunoregulatory_rcpt-like"/>
</dbReference>
<evidence type="ECO:0000256" key="4">
    <source>
        <dbReference type="ARBA" id="ARBA00023136"/>
    </source>
</evidence>
<feature type="compositionally biased region" description="Gly residues" evidence="5">
    <location>
        <begin position="363"/>
        <end position="378"/>
    </location>
</feature>
<protein>
    <submittedName>
        <fullName evidence="8">Uncharacterized protein</fullName>
    </submittedName>
</protein>
<keyword evidence="9" id="KW-1185">Reference proteome</keyword>
<evidence type="ECO:0000313" key="8">
    <source>
        <dbReference type="EMBL" id="KAK7451740.1"/>
    </source>
</evidence>
<gene>
    <name evidence="8" type="ORF">VKT23_012420</name>
</gene>
<name>A0ABR1JAZ5_9AGAR</name>
<comment type="subcellular location">
    <subcellularLocation>
        <location evidence="1">Membrane</location>
        <topology evidence="1">Single-pass membrane protein</topology>
    </subcellularLocation>
</comment>
<dbReference type="Proteomes" id="UP001498398">
    <property type="component" value="Unassembled WGS sequence"/>
</dbReference>
<evidence type="ECO:0000256" key="7">
    <source>
        <dbReference type="SAM" id="SignalP"/>
    </source>
</evidence>
<reference evidence="8 9" key="1">
    <citation type="submission" date="2024-01" db="EMBL/GenBank/DDBJ databases">
        <title>A draft genome for the cacao thread blight pathogen Marasmiellus scandens.</title>
        <authorList>
            <person name="Baruah I.K."/>
            <person name="Leung J."/>
            <person name="Bukari Y."/>
            <person name="Amoako-Attah I."/>
            <person name="Meinhardt L.W."/>
            <person name="Bailey B.A."/>
            <person name="Cohen S.P."/>
        </authorList>
    </citation>
    <scope>NUCLEOTIDE SEQUENCE [LARGE SCALE GENOMIC DNA]</scope>
    <source>
        <strain evidence="8 9">GH-19</strain>
    </source>
</reference>
<proteinExistence type="predicted"/>
<feature type="compositionally biased region" description="Low complexity" evidence="5">
    <location>
        <begin position="303"/>
        <end position="326"/>
    </location>
</feature>
<evidence type="ECO:0000256" key="5">
    <source>
        <dbReference type="SAM" id="MobiDB-lite"/>
    </source>
</evidence>
<feature type="compositionally biased region" description="Polar residues" evidence="5">
    <location>
        <begin position="292"/>
        <end position="302"/>
    </location>
</feature>
<evidence type="ECO:0000256" key="1">
    <source>
        <dbReference type="ARBA" id="ARBA00004167"/>
    </source>
</evidence>
<feature type="region of interest" description="Disordered" evidence="5">
    <location>
        <begin position="275"/>
        <end position="486"/>
    </location>
</feature>
<sequence length="486" mass="50396">MAAVLLSSLLFALHFSSSLAGNTTCADNGMDYYTNLVGETPCRTYERLRQICNNQYQVGTMNVNTPPDFCDEQVADCCCNSVAFALSMMCLTCQQGFSQNPNGYDAGKGAYQMYLTADRSGFCSPNKNQSLPDDIQAAVCNQKIKIFDDLYSLFWGDGTWFYQFTAQTINRDINSKANNTFTHCDSTTIHSTSSSDDSTSAPSSTSVSGSGSGSSSDSGSGSGSGSDNSSSDNQSNSSLSGGAIAGIAVGALAVLGLFGALAWFWRKQKRSEQRTYTGQAIIDGGPDGSGSMHRSPTSASMGQVQPYPYPYSSVPSSQSSSVPYSQASNPFSYTTGSSGSQSQHQLSGSAPSQSGSSVTGTGSNSGSGSAGSVSGAGAGAAAIGAGAASVARSRSTRKAPLPPIPSGSAVNNSSNENQRGYGYNPYDAFQPPAAPGQTSPGLSLGDDYENQNWSTERHMDAGPVPESMLQRAPSGRLPPAYGEQFG</sequence>
<organism evidence="8 9">
    <name type="scientific">Marasmiellus scandens</name>
    <dbReference type="NCBI Taxonomy" id="2682957"/>
    <lineage>
        <taxon>Eukaryota</taxon>
        <taxon>Fungi</taxon>
        <taxon>Dikarya</taxon>
        <taxon>Basidiomycota</taxon>
        <taxon>Agaricomycotina</taxon>
        <taxon>Agaricomycetes</taxon>
        <taxon>Agaricomycetidae</taxon>
        <taxon>Agaricales</taxon>
        <taxon>Marasmiineae</taxon>
        <taxon>Omphalotaceae</taxon>
        <taxon>Marasmiellus</taxon>
    </lineage>
</organism>
<feature type="compositionally biased region" description="Polar residues" evidence="5">
    <location>
        <begin position="408"/>
        <end position="418"/>
    </location>
</feature>
<dbReference type="EMBL" id="JBANRG010000030">
    <property type="protein sequence ID" value="KAK7451740.1"/>
    <property type="molecule type" value="Genomic_DNA"/>
</dbReference>
<keyword evidence="2 6" id="KW-0812">Transmembrane</keyword>
<evidence type="ECO:0000313" key="9">
    <source>
        <dbReference type="Proteomes" id="UP001498398"/>
    </source>
</evidence>
<keyword evidence="3 6" id="KW-1133">Transmembrane helix</keyword>
<keyword evidence="4 6" id="KW-0472">Membrane</keyword>
<feature type="region of interest" description="Disordered" evidence="5">
    <location>
        <begin position="188"/>
        <end position="237"/>
    </location>
</feature>
<feature type="signal peptide" evidence="7">
    <location>
        <begin position="1"/>
        <end position="20"/>
    </location>
</feature>
<comment type="caution">
    <text evidence="8">The sequence shown here is derived from an EMBL/GenBank/DDBJ whole genome shotgun (WGS) entry which is preliminary data.</text>
</comment>
<feature type="compositionally biased region" description="Low complexity" evidence="5">
    <location>
        <begin position="379"/>
        <end position="393"/>
    </location>
</feature>
<feature type="compositionally biased region" description="Low complexity" evidence="5">
    <location>
        <begin position="336"/>
        <end position="362"/>
    </location>
</feature>
<feature type="transmembrane region" description="Helical" evidence="6">
    <location>
        <begin position="243"/>
        <end position="265"/>
    </location>
</feature>